<keyword evidence="2" id="KW-1185">Reference proteome</keyword>
<dbReference type="EMBL" id="LFYR01000682">
    <property type="protein sequence ID" value="KMZ71253.1"/>
    <property type="molecule type" value="Genomic_DNA"/>
</dbReference>
<dbReference type="Proteomes" id="UP000036987">
    <property type="component" value="Unassembled WGS sequence"/>
</dbReference>
<protein>
    <submittedName>
        <fullName evidence="1">Uncharacterized protein</fullName>
    </submittedName>
</protein>
<accession>A0A0K9PQA6</accession>
<reference evidence="2" key="1">
    <citation type="journal article" date="2016" name="Nature">
        <title>The genome of the seagrass Zostera marina reveals angiosperm adaptation to the sea.</title>
        <authorList>
            <person name="Olsen J.L."/>
            <person name="Rouze P."/>
            <person name="Verhelst B."/>
            <person name="Lin Y.-C."/>
            <person name="Bayer T."/>
            <person name="Collen J."/>
            <person name="Dattolo E."/>
            <person name="De Paoli E."/>
            <person name="Dittami S."/>
            <person name="Maumus F."/>
            <person name="Michel G."/>
            <person name="Kersting A."/>
            <person name="Lauritano C."/>
            <person name="Lohaus R."/>
            <person name="Toepel M."/>
            <person name="Tonon T."/>
            <person name="Vanneste K."/>
            <person name="Amirebrahimi M."/>
            <person name="Brakel J."/>
            <person name="Bostroem C."/>
            <person name="Chovatia M."/>
            <person name="Grimwood J."/>
            <person name="Jenkins J.W."/>
            <person name="Jueterbock A."/>
            <person name="Mraz A."/>
            <person name="Stam W.T."/>
            <person name="Tice H."/>
            <person name="Bornberg-Bauer E."/>
            <person name="Green P.J."/>
            <person name="Pearson G.A."/>
            <person name="Procaccini G."/>
            <person name="Duarte C.M."/>
            <person name="Schmutz J."/>
            <person name="Reusch T.B.H."/>
            <person name="Van de Peer Y."/>
        </authorList>
    </citation>
    <scope>NUCLEOTIDE SEQUENCE [LARGE SCALE GENOMIC DNA]</scope>
    <source>
        <strain evidence="2">cv. Finnish</strain>
    </source>
</reference>
<dbReference type="PANTHER" id="PTHR42663:SF6">
    <property type="entry name" value="HYDROLASE C777.06C-RELATED"/>
    <property type="match status" value="1"/>
</dbReference>
<dbReference type="InterPro" id="IPR036866">
    <property type="entry name" value="RibonucZ/Hydroxyglut_hydro"/>
</dbReference>
<dbReference type="AlphaFoldDB" id="A0A0K9PQA6"/>
<name>A0A0K9PQA6_ZOSMR</name>
<organism evidence="1 2">
    <name type="scientific">Zostera marina</name>
    <name type="common">Eelgrass</name>
    <dbReference type="NCBI Taxonomy" id="29655"/>
    <lineage>
        <taxon>Eukaryota</taxon>
        <taxon>Viridiplantae</taxon>
        <taxon>Streptophyta</taxon>
        <taxon>Embryophyta</taxon>
        <taxon>Tracheophyta</taxon>
        <taxon>Spermatophyta</taxon>
        <taxon>Magnoliopsida</taxon>
        <taxon>Liliopsida</taxon>
        <taxon>Zosteraceae</taxon>
        <taxon>Zostera</taxon>
    </lineage>
</organism>
<dbReference type="Gene3D" id="3.60.15.10">
    <property type="entry name" value="Ribonuclease Z/Hydroxyacylglutathione hydrolase-like"/>
    <property type="match status" value="1"/>
</dbReference>
<evidence type="ECO:0000313" key="1">
    <source>
        <dbReference type="EMBL" id="KMZ71253.1"/>
    </source>
</evidence>
<sequence length="124" mass="14036">MPICLNQFTMDGVAEKFRYLVPSNLNDDRIVRPISQIDWKIIESRSETPFIASGLKFVPSSTCKLLDYHLVIIIFEPSLISGINLGDTGEGYVNLGFLFGEKYKVAYISDVSDFPENTENCNYK</sequence>
<dbReference type="STRING" id="29655.A0A0K9PQA6"/>
<evidence type="ECO:0000313" key="2">
    <source>
        <dbReference type="Proteomes" id="UP000036987"/>
    </source>
</evidence>
<dbReference type="PANTHER" id="PTHR42663">
    <property type="entry name" value="HYDROLASE C777.06C-RELATED-RELATED"/>
    <property type="match status" value="1"/>
</dbReference>
<proteinExistence type="predicted"/>
<comment type="caution">
    <text evidence="1">The sequence shown here is derived from an EMBL/GenBank/DDBJ whole genome shotgun (WGS) entry which is preliminary data.</text>
</comment>
<gene>
    <name evidence="1" type="ORF">ZOSMA_184G00040</name>
</gene>
<dbReference type="OrthoDB" id="1683002at2759"/>